<keyword evidence="6" id="KW-0186">Copper</keyword>
<evidence type="ECO:0000256" key="11">
    <source>
        <dbReference type="SAM" id="MobiDB-lite"/>
    </source>
</evidence>
<dbReference type="Gene3D" id="1.10.1280.10">
    <property type="entry name" value="Di-copper center containing domain from catechol oxidase"/>
    <property type="match status" value="1"/>
</dbReference>
<evidence type="ECO:0000256" key="2">
    <source>
        <dbReference type="ARBA" id="ARBA00009928"/>
    </source>
</evidence>
<gene>
    <name evidence="15" type="ORF">BDV96DRAFT_655683</name>
</gene>
<feature type="chain" id="PRO_5025438821" description="tyrosinase" evidence="12">
    <location>
        <begin position="19"/>
        <end position="604"/>
    </location>
</feature>
<reference evidence="15" key="1">
    <citation type="journal article" date="2020" name="Stud. Mycol.">
        <title>101 Dothideomycetes genomes: a test case for predicting lifestyles and emergence of pathogens.</title>
        <authorList>
            <person name="Haridas S."/>
            <person name="Albert R."/>
            <person name="Binder M."/>
            <person name="Bloem J."/>
            <person name="Labutti K."/>
            <person name="Salamov A."/>
            <person name="Andreopoulos B."/>
            <person name="Baker S."/>
            <person name="Barry K."/>
            <person name="Bills G."/>
            <person name="Bluhm B."/>
            <person name="Cannon C."/>
            <person name="Castanera R."/>
            <person name="Culley D."/>
            <person name="Daum C."/>
            <person name="Ezra D."/>
            <person name="Gonzalez J."/>
            <person name="Henrissat B."/>
            <person name="Kuo A."/>
            <person name="Liang C."/>
            <person name="Lipzen A."/>
            <person name="Lutzoni F."/>
            <person name="Magnuson J."/>
            <person name="Mondo S."/>
            <person name="Nolan M."/>
            <person name="Ohm R."/>
            <person name="Pangilinan J."/>
            <person name="Park H.-J."/>
            <person name="Ramirez L."/>
            <person name="Alfaro M."/>
            <person name="Sun H."/>
            <person name="Tritt A."/>
            <person name="Yoshinaga Y."/>
            <person name="Zwiers L.-H."/>
            <person name="Turgeon B."/>
            <person name="Goodwin S."/>
            <person name="Spatafora J."/>
            <person name="Crous P."/>
            <person name="Grigoriev I."/>
        </authorList>
    </citation>
    <scope>NUCLEOTIDE SEQUENCE</scope>
    <source>
        <strain evidence="15">CBS 627.86</strain>
    </source>
</reference>
<evidence type="ECO:0000256" key="5">
    <source>
        <dbReference type="ARBA" id="ARBA00023002"/>
    </source>
</evidence>
<evidence type="ECO:0000256" key="10">
    <source>
        <dbReference type="ARBA" id="ARBA00048881"/>
    </source>
</evidence>
<dbReference type="Proteomes" id="UP000799770">
    <property type="component" value="Unassembled WGS sequence"/>
</dbReference>
<keyword evidence="8" id="KW-0470">Melanin biosynthesis</keyword>
<evidence type="ECO:0000256" key="3">
    <source>
        <dbReference type="ARBA" id="ARBA00011906"/>
    </source>
</evidence>
<comment type="similarity">
    <text evidence="2">Belongs to the tyrosinase family.</text>
</comment>
<keyword evidence="5" id="KW-0560">Oxidoreductase</keyword>
<dbReference type="InterPro" id="IPR050316">
    <property type="entry name" value="Tyrosinase/Hemocyanin"/>
</dbReference>
<dbReference type="OrthoDB" id="6132182at2759"/>
<dbReference type="InterPro" id="IPR008922">
    <property type="entry name" value="Di-copper_centre_dom_sf"/>
</dbReference>
<dbReference type="GO" id="GO:0042438">
    <property type="term" value="P:melanin biosynthetic process"/>
    <property type="evidence" value="ECO:0007669"/>
    <property type="project" value="UniProtKB-KW"/>
</dbReference>
<dbReference type="EC" id="1.14.18.1" evidence="3"/>
<evidence type="ECO:0000256" key="7">
    <source>
        <dbReference type="ARBA" id="ARBA00023033"/>
    </source>
</evidence>
<dbReference type="EMBL" id="ML977382">
    <property type="protein sequence ID" value="KAF2105402.1"/>
    <property type="molecule type" value="Genomic_DNA"/>
</dbReference>
<comment type="catalytic activity">
    <reaction evidence="9">
        <text>2 L-dopa + O2 = 2 L-dopaquinone + 2 H2O</text>
        <dbReference type="Rhea" id="RHEA:34287"/>
        <dbReference type="ChEBI" id="CHEBI:15377"/>
        <dbReference type="ChEBI" id="CHEBI:15379"/>
        <dbReference type="ChEBI" id="CHEBI:57504"/>
        <dbReference type="ChEBI" id="CHEBI:57924"/>
        <dbReference type="EC" id="1.14.18.1"/>
    </reaction>
</comment>
<evidence type="ECO:0000313" key="15">
    <source>
        <dbReference type="EMBL" id="KAF2105402.1"/>
    </source>
</evidence>
<evidence type="ECO:0000256" key="9">
    <source>
        <dbReference type="ARBA" id="ARBA00048233"/>
    </source>
</evidence>
<dbReference type="SUPFAM" id="SSF48056">
    <property type="entry name" value="Di-copper centre-containing domain"/>
    <property type="match status" value="1"/>
</dbReference>
<keyword evidence="4" id="KW-0479">Metal-binding</keyword>
<evidence type="ECO:0000259" key="13">
    <source>
        <dbReference type="Pfam" id="PF00264"/>
    </source>
</evidence>
<dbReference type="InterPro" id="IPR002227">
    <property type="entry name" value="Tyrosinase_Cu-bd"/>
</dbReference>
<feature type="signal peptide" evidence="12">
    <location>
        <begin position="1"/>
        <end position="18"/>
    </location>
</feature>
<dbReference type="GO" id="GO:0004503">
    <property type="term" value="F:tyrosinase activity"/>
    <property type="evidence" value="ECO:0007669"/>
    <property type="project" value="UniProtKB-EC"/>
</dbReference>
<keyword evidence="7" id="KW-0503">Monooxygenase</keyword>
<protein>
    <recommendedName>
        <fullName evidence="3">tyrosinase</fullName>
        <ecNumber evidence="3">1.14.18.1</ecNumber>
    </recommendedName>
</protein>
<dbReference type="PANTHER" id="PTHR11474">
    <property type="entry name" value="TYROSINASE FAMILY MEMBER"/>
    <property type="match status" value="1"/>
</dbReference>
<dbReference type="InterPro" id="IPR041640">
    <property type="entry name" value="Tyrosinase_C"/>
</dbReference>
<evidence type="ECO:0000256" key="12">
    <source>
        <dbReference type="SAM" id="SignalP"/>
    </source>
</evidence>
<comment type="cofactor">
    <cofactor evidence="1">
        <name>Cu(2+)</name>
        <dbReference type="ChEBI" id="CHEBI:29036"/>
    </cofactor>
</comment>
<dbReference type="AlphaFoldDB" id="A0A6A5YDP4"/>
<comment type="catalytic activity">
    <reaction evidence="10">
        <text>L-tyrosine + O2 = L-dopaquinone + H2O</text>
        <dbReference type="Rhea" id="RHEA:18117"/>
        <dbReference type="ChEBI" id="CHEBI:15377"/>
        <dbReference type="ChEBI" id="CHEBI:15379"/>
        <dbReference type="ChEBI" id="CHEBI:57924"/>
        <dbReference type="ChEBI" id="CHEBI:58315"/>
        <dbReference type="EC" id="1.14.18.1"/>
    </reaction>
</comment>
<feature type="region of interest" description="Disordered" evidence="11">
    <location>
        <begin position="576"/>
        <end position="604"/>
    </location>
</feature>
<organism evidence="15 16">
    <name type="scientific">Lophiotrema nucula</name>
    <dbReference type="NCBI Taxonomy" id="690887"/>
    <lineage>
        <taxon>Eukaryota</taxon>
        <taxon>Fungi</taxon>
        <taxon>Dikarya</taxon>
        <taxon>Ascomycota</taxon>
        <taxon>Pezizomycotina</taxon>
        <taxon>Dothideomycetes</taxon>
        <taxon>Pleosporomycetidae</taxon>
        <taxon>Pleosporales</taxon>
        <taxon>Lophiotremataceae</taxon>
        <taxon>Lophiotrema</taxon>
    </lineage>
</organism>
<accession>A0A6A5YDP4</accession>
<keyword evidence="12" id="KW-0732">Signal</keyword>
<keyword evidence="16" id="KW-1185">Reference proteome</keyword>
<name>A0A6A5YDP4_9PLEO</name>
<dbReference type="PANTHER" id="PTHR11474:SF76">
    <property type="entry name" value="SHKT DOMAIN-CONTAINING PROTEIN"/>
    <property type="match status" value="1"/>
</dbReference>
<feature type="domain" description="Tyrosinase C-terminal" evidence="14">
    <location>
        <begin position="447"/>
        <end position="567"/>
    </location>
</feature>
<evidence type="ECO:0000256" key="4">
    <source>
        <dbReference type="ARBA" id="ARBA00022723"/>
    </source>
</evidence>
<proteinExistence type="inferred from homology"/>
<evidence type="ECO:0000256" key="8">
    <source>
        <dbReference type="ARBA" id="ARBA00023101"/>
    </source>
</evidence>
<dbReference type="PRINTS" id="PR00092">
    <property type="entry name" value="TYROSINASE"/>
</dbReference>
<dbReference type="Pfam" id="PF18132">
    <property type="entry name" value="Tyrosinase_C"/>
    <property type="match status" value="1"/>
</dbReference>
<sequence>MWFLHVLSLLLLSTATFAASLPWHDPHLPGLVAQDGKTLVKGIDWRTPDGHVPIRREVRDLKANYPDIWNVYMLGLRSFQLSEETDPKSYYQIAGIHGRPYKAWEDAQGKSGNPPAGYCTHNGALFGSWHRPYLALYEQELHKHVEDIALRMPSQLIQQYTAAADQFRIPYWDWALGDSGGSVPEVITSPTVDVIGIDGQNQSIPNPLHHFDFHPVLPGDFADKWVNLNTTLRWPTSNAVDAVSQETVFIQNYNDIITMLHNQVSDGYSIASDLNSFSKTYLETAHGWVHNAVGGPDNQAGHMNPIDYSAFDPIFALHHCNVDRLLAIWEAAHPGLDIVPETIDSNMINFWLSQGDTIDTNSDLPPFWKTETTFWKVSEVRDTQIFGYAYPETMNWTFSSADAYGASINSTIARLYSNSARSSLTAGAAGTGAANFNHLLKDNSYTDWNVEIRAARSALKATFIMRFSLVGTFSSDPVTQVGAWHVLMSESHRVAARKVKRTNTLEKQQEGHVSLTSALLTEIAAGHLESLEAVDVVPFLKEKLTWKATMGGTAVPHGELQNITITVSSTQVRIPESADQPLEYSAETTPYPEVTAGKGGGAKV</sequence>
<feature type="domain" description="Tyrosinase copper-binding" evidence="13">
    <location>
        <begin position="88"/>
        <end position="331"/>
    </location>
</feature>
<evidence type="ECO:0000259" key="14">
    <source>
        <dbReference type="Pfam" id="PF18132"/>
    </source>
</evidence>
<evidence type="ECO:0000256" key="1">
    <source>
        <dbReference type="ARBA" id="ARBA00001973"/>
    </source>
</evidence>
<dbReference type="GO" id="GO:0046872">
    <property type="term" value="F:metal ion binding"/>
    <property type="evidence" value="ECO:0007669"/>
    <property type="project" value="UniProtKB-KW"/>
</dbReference>
<evidence type="ECO:0000256" key="6">
    <source>
        <dbReference type="ARBA" id="ARBA00023008"/>
    </source>
</evidence>
<evidence type="ECO:0000313" key="16">
    <source>
        <dbReference type="Proteomes" id="UP000799770"/>
    </source>
</evidence>
<dbReference type="Pfam" id="PF00264">
    <property type="entry name" value="Tyrosinase"/>
    <property type="match status" value="1"/>
</dbReference>